<evidence type="ECO:0000256" key="2">
    <source>
        <dbReference type="ARBA" id="ARBA00023125"/>
    </source>
</evidence>
<reference evidence="5 6" key="1">
    <citation type="submission" date="2018-12" db="EMBL/GenBank/DDBJ databases">
        <title>Croceicoccus ponticola sp. nov., a lipolytic bacterium isolated from seawater.</title>
        <authorList>
            <person name="Yoon J.-H."/>
        </authorList>
    </citation>
    <scope>NUCLEOTIDE SEQUENCE [LARGE SCALE GENOMIC DNA]</scope>
    <source>
        <strain evidence="5 6">GM-16</strain>
    </source>
</reference>
<dbReference type="SUPFAM" id="SSF48008">
    <property type="entry name" value="GntR ligand-binding domain-like"/>
    <property type="match status" value="1"/>
</dbReference>
<evidence type="ECO:0000256" key="3">
    <source>
        <dbReference type="ARBA" id="ARBA00023163"/>
    </source>
</evidence>
<dbReference type="Gene3D" id="1.10.10.10">
    <property type="entry name" value="Winged helix-like DNA-binding domain superfamily/Winged helix DNA-binding domain"/>
    <property type="match status" value="1"/>
</dbReference>
<dbReference type="InterPro" id="IPR000524">
    <property type="entry name" value="Tscrpt_reg_HTH_GntR"/>
</dbReference>
<dbReference type="InterPro" id="IPR011711">
    <property type="entry name" value="GntR_C"/>
</dbReference>
<keyword evidence="1" id="KW-0805">Transcription regulation</keyword>
<dbReference type="Pfam" id="PF07729">
    <property type="entry name" value="FCD"/>
    <property type="match status" value="1"/>
</dbReference>
<dbReference type="GO" id="GO:0003677">
    <property type="term" value="F:DNA binding"/>
    <property type="evidence" value="ECO:0007669"/>
    <property type="project" value="UniProtKB-KW"/>
</dbReference>
<dbReference type="PANTHER" id="PTHR43537">
    <property type="entry name" value="TRANSCRIPTIONAL REGULATOR, GNTR FAMILY"/>
    <property type="match status" value="1"/>
</dbReference>
<sequence>MNEMTTSTHKGTLVESATAAVRAHIDANRLKVGDVLPSEGRFAADLGVSRPVMREAFHALAALRMIDVGNGRRARVGAMDGSVMAASMGHAVSTAQVSLADVWDVRRTLELRTAELAALNRSDAQADAILAAARTLAVSNDEATRTLADTQFHQTIALASGNQMFYQIVRSFEQMMQVAIPKAWAGRTTEQEKTESVMLHNKVASAIAERDPDLARIAMESHFARSIGDLFHDDR</sequence>
<evidence type="ECO:0000313" key="5">
    <source>
        <dbReference type="EMBL" id="RVQ68669.1"/>
    </source>
</evidence>
<keyword evidence="6" id="KW-1185">Reference proteome</keyword>
<dbReference type="InterPro" id="IPR008920">
    <property type="entry name" value="TF_FadR/GntR_C"/>
</dbReference>
<dbReference type="Proteomes" id="UP000283003">
    <property type="component" value="Unassembled WGS sequence"/>
</dbReference>
<protein>
    <submittedName>
        <fullName evidence="5">FadR family transcriptional regulator</fullName>
    </submittedName>
</protein>
<dbReference type="Pfam" id="PF00392">
    <property type="entry name" value="GntR"/>
    <property type="match status" value="1"/>
</dbReference>
<dbReference type="SUPFAM" id="SSF46785">
    <property type="entry name" value="Winged helix' DNA-binding domain"/>
    <property type="match status" value="1"/>
</dbReference>
<evidence type="ECO:0000256" key="1">
    <source>
        <dbReference type="ARBA" id="ARBA00023015"/>
    </source>
</evidence>
<organism evidence="5 6">
    <name type="scientific">Croceicoccus ponticola</name>
    <dbReference type="NCBI Taxonomy" id="2217664"/>
    <lineage>
        <taxon>Bacteria</taxon>
        <taxon>Pseudomonadati</taxon>
        <taxon>Pseudomonadota</taxon>
        <taxon>Alphaproteobacteria</taxon>
        <taxon>Sphingomonadales</taxon>
        <taxon>Erythrobacteraceae</taxon>
        <taxon>Croceicoccus</taxon>
    </lineage>
</organism>
<name>A0A437GZ95_9SPHN</name>
<dbReference type="AlphaFoldDB" id="A0A437GZ95"/>
<accession>A0A437GZ95</accession>
<keyword evidence="2" id="KW-0238">DNA-binding</keyword>
<dbReference type="Gene3D" id="1.20.120.530">
    <property type="entry name" value="GntR ligand-binding domain-like"/>
    <property type="match status" value="1"/>
</dbReference>
<dbReference type="PANTHER" id="PTHR43537:SF5">
    <property type="entry name" value="UXU OPERON TRANSCRIPTIONAL REGULATOR"/>
    <property type="match status" value="1"/>
</dbReference>
<dbReference type="OrthoDB" id="9028214at2"/>
<dbReference type="InterPro" id="IPR036388">
    <property type="entry name" value="WH-like_DNA-bd_sf"/>
</dbReference>
<dbReference type="SMART" id="SM00345">
    <property type="entry name" value="HTH_GNTR"/>
    <property type="match status" value="1"/>
</dbReference>
<comment type="caution">
    <text evidence="5">The sequence shown here is derived from an EMBL/GenBank/DDBJ whole genome shotgun (WGS) entry which is preliminary data.</text>
</comment>
<dbReference type="InterPro" id="IPR036390">
    <property type="entry name" value="WH_DNA-bd_sf"/>
</dbReference>
<evidence type="ECO:0000259" key="4">
    <source>
        <dbReference type="PROSITE" id="PS50949"/>
    </source>
</evidence>
<dbReference type="PROSITE" id="PS50949">
    <property type="entry name" value="HTH_GNTR"/>
    <property type="match status" value="1"/>
</dbReference>
<dbReference type="SMART" id="SM00895">
    <property type="entry name" value="FCD"/>
    <property type="match status" value="1"/>
</dbReference>
<dbReference type="EMBL" id="RXOL01000001">
    <property type="protein sequence ID" value="RVQ68669.1"/>
    <property type="molecule type" value="Genomic_DNA"/>
</dbReference>
<gene>
    <name evidence="5" type="ORF">EKN06_00040</name>
</gene>
<keyword evidence="3" id="KW-0804">Transcription</keyword>
<feature type="domain" description="HTH gntR-type" evidence="4">
    <location>
        <begin position="11"/>
        <end position="79"/>
    </location>
</feature>
<evidence type="ECO:0000313" key="6">
    <source>
        <dbReference type="Proteomes" id="UP000283003"/>
    </source>
</evidence>
<proteinExistence type="predicted"/>
<dbReference type="GO" id="GO:0003700">
    <property type="term" value="F:DNA-binding transcription factor activity"/>
    <property type="evidence" value="ECO:0007669"/>
    <property type="project" value="InterPro"/>
</dbReference>